<keyword evidence="5 8" id="KW-0812">Transmembrane</keyword>
<dbReference type="InterPro" id="IPR045863">
    <property type="entry name" value="CorA_TM1_TM2"/>
</dbReference>
<dbReference type="PANTHER" id="PTHR46494">
    <property type="entry name" value="CORA FAMILY METAL ION TRANSPORTER (EUROFUNG)"/>
    <property type="match status" value="1"/>
</dbReference>
<keyword evidence="4 8" id="KW-1003">Cell membrane</keyword>
<evidence type="ECO:0000256" key="7">
    <source>
        <dbReference type="ARBA" id="ARBA00023136"/>
    </source>
</evidence>
<gene>
    <name evidence="8" type="primary">corA</name>
    <name evidence="9" type="ordered locus">Dret_1041</name>
</gene>
<keyword evidence="6 8" id="KW-1133">Transmembrane helix</keyword>
<dbReference type="RefSeq" id="WP_015751480.1">
    <property type="nucleotide sequence ID" value="NC_013223.1"/>
</dbReference>
<dbReference type="InterPro" id="IPR004488">
    <property type="entry name" value="Mg/Co-transport_prot_CorA"/>
</dbReference>
<dbReference type="NCBIfam" id="TIGR00383">
    <property type="entry name" value="corA"/>
    <property type="match status" value="1"/>
</dbReference>
<dbReference type="Gene3D" id="1.20.58.340">
    <property type="entry name" value="Magnesium transport protein CorA, transmembrane region"/>
    <property type="match status" value="2"/>
</dbReference>
<dbReference type="InterPro" id="IPR002523">
    <property type="entry name" value="MgTranspt_CorA/ZnTranspt_ZntB"/>
</dbReference>
<dbReference type="PANTHER" id="PTHR46494:SF1">
    <property type="entry name" value="CORA FAMILY METAL ION TRANSPORTER (EUROFUNG)"/>
    <property type="match status" value="1"/>
</dbReference>
<sequence>MPQTVHKKNGLPPGSLVYVGEPPTSKTVIRHIRYSQNEMTIEEVATPEQCVLDPGWNHWIQCIGVHDPAVLEGFRKHFGIHPLALEDVMNTEHRPKLEHFPDSLFLVCKWLGFNEDRSLSDNHISLIMQNDVLLTFQEGGRDIFTPLHARLAKPSSRLRQRDLDYLVYSLLDTVVDSYFSLMETLGQHIEDIEEQILNSPDRDIRLTLQNMRASTLRIRRIVWPLREILSDLLRDPRETFQDEVHSYLRDVYDHVIQSIDMLDIHRDMLASLFDLHLSGVSLRMNQIMQMLTLVATIFIPLSFVAGVYGMNFEYMPELGWEWGYFAVLLSMGGLAGVMLWVFKRRGWW</sequence>
<dbReference type="STRING" id="485915.Dret_1041"/>
<keyword evidence="8" id="KW-0406">Ion transport</keyword>
<comment type="function">
    <text evidence="8">Mediates influx of magnesium ions.</text>
</comment>
<keyword evidence="8" id="KW-0460">Magnesium</keyword>
<reference evidence="9 10" key="2">
    <citation type="journal article" date="2010" name="Stand. Genomic Sci.">
        <title>Complete genome sequence of Desulfohalobium retbaense type strain (HR(100)).</title>
        <authorList>
            <person name="Spring S."/>
            <person name="Nolan M."/>
            <person name="Lapidus A."/>
            <person name="Glavina Del Rio T."/>
            <person name="Copeland A."/>
            <person name="Tice H."/>
            <person name="Cheng J.F."/>
            <person name="Lucas S."/>
            <person name="Land M."/>
            <person name="Chen F."/>
            <person name="Bruce D."/>
            <person name="Goodwin L."/>
            <person name="Pitluck S."/>
            <person name="Ivanova N."/>
            <person name="Mavromatis K."/>
            <person name="Mikhailova N."/>
            <person name="Pati A."/>
            <person name="Chen A."/>
            <person name="Palaniappan K."/>
            <person name="Hauser L."/>
            <person name="Chang Y.J."/>
            <person name="Jeffries C.D."/>
            <person name="Munk C."/>
            <person name="Kiss H."/>
            <person name="Chain P."/>
            <person name="Han C."/>
            <person name="Brettin T."/>
            <person name="Detter J.C."/>
            <person name="Schuler E."/>
            <person name="Goker M."/>
            <person name="Rohde M."/>
            <person name="Bristow J."/>
            <person name="Eisen J.A."/>
            <person name="Markowitz V."/>
            <person name="Hugenholtz P."/>
            <person name="Kyrpides N.C."/>
            <person name="Klenk H.P."/>
        </authorList>
    </citation>
    <scope>NUCLEOTIDE SEQUENCE [LARGE SCALE GENOMIC DNA]</scope>
    <source>
        <strain evidence="9 10">DSM 5692</strain>
    </source>
</reference>
<evidence type="ECO:0000256" key="6">
    <source>
        <dbReference type="ARBA" id="ARBA00022989"/>
    </source>
</evidence>
<dbReference type="HOGENOM" id="CLU_007127_0_0_7"/>
<dbReference type="Pfam" id="PF01544">
    <property type="entry name" value="CorA"/>
    <property type="match status" value="1"/>
</dbReference>
<dbReference type="EMBL" id="CP001734">
    <property type="protein sequence ID" value="ACV68329.1"/>
    <property type="molecule type" value="Genomic_DNA"/>
</dbReference>
<keyword evidence="10" id="KW-1185">Reference proteome</keyword>
<dbReference type="FunFam" id="1.20.58.340:FF:000012">
    <property type="entry name" value="Magnesium transport protein CorA"/>
    <property type="match status" value="1"/>
</dbReference>
<dbReference type="GO" id="GO:0015087">
    <property type="term" value="F:cobalt ion transmembrane transporter activity"/>
    <property type="evidence" value="ECO:0007669"/>
    <property type="project" value="UniProtKB-UniRule"/>
</dbReference>
<keyword evidence="7 8" id="KW-0472">Membrane</keyword>
<feature type="transmembrane region" description="Helical" evidence="8">
    <location>
        <begin position="322"/>
        <end position="342"/>
    </location>
</feature>
<evidence type="ECO:0000256" key="4">
    <source>
        <dbReference type="ARBA" id="ARBA00022475"/>
    </source>
</evidence>
<evidence type="ECO:0000256" key="2">
    <source>
        <dbReference type="ARBA" id="ARBA00009765"/>
    </source>
</evidence>
<evidence type="ECO:0000256" key="1">
    <source>
        <dbReference type="ARBA" id="ARBA00004651"/>
    </source>
</evidence>
<dbReference type="KEGG" id="drt:Dret_1041"/>
<dbReference type="SUPFAM" id="SSF143865">
    <property type="entry name" value="CorA soluble domain-like"/>
    <property type="match status" value="1"/>
</dbReference>
<dbReference type="Proteomes" id="UP000001052">
    <property type="component" value="Chromosome"/>
</dbReference>
<evidence type="ECO:0000313" key="10">
    <source>
        <dbReference type="Proteomes" id="UP000001052"/>
    </source>
</evidence>
<dbReference type="GO" id="GO:0005886">
    <property type="term" value="C:plasma membrane"/>
    <property type="evidence" value="ECO:0007669"/>
    <property type="project" value="UniProtKB-SubCell"/>
</dbReference>
<dbReference type="eggNOG" id="COG0598">
    <property type="taxonomic scope" value="Bacteria"/>
</dbReference>
<proteinExistence type="inferred from homology"/>
<comment type="similarity">
    <text evidence="2 8">Belongs to the CorA metal ion transporter (MIT) (TC 1.A.35) family.</text>
</comment>
<evidence type="ECO:0000256" key="3">
    <source>
        <dbReference type="ARBA" id="ARBA00022448"/>
    </source>
</evidence>
<feature type="transmembrane region" description="Helical" evidence="8">
    <location>
        <begin position="290"/>
        <end position="310"/>
    </location>
</feature>
<dbReference type="GO" id="GO:0050897">
    <property type="term" value="F:cobalt ion binding"/>
    <property type="evidence" value="ECO:0007669"/>
    <property type="project" value="TreeGrafter"/>
</dbReference>
<dbReference type="Gene3D" id="3.30.460.20">
    <property type="entry name" value="CorA soluble domain-like"/>
    <property type="match status" value="1"/>
</dbReference>
<evidence type="ECO:0000256" key="8">
    <source>
        <dbReference type="RuleBase" id="RU362010"/>
    </source>
</evidence>
<evidence type="ECO:0000313" key="9">
    <source>
        <dbReference type="EMBL" id="ACV68329.1"/>
    </source>
</evidence>
<dbReference type="InterPro" id="IPR045861">
    <property type="entry name" value="CorA_cytoplasmic_dom"/>
</dbReference>
<dbReference type="SUPFAM" id="SSF144083">
    <property type="entry name" value="Magnesium transport protein CorA, transmembrane region"/>
    <property type="match status" value="1"/>
</dbReference>
<dbReference type="CDD" id="cd12828">
    <property type="entry name" value="TmCorA-like_1"/>
    <property type="match status" value="1"/>
</dbReference>
<keyword evidence="3 8" id="KW-0813">Transport</keyword>
<comment type="subcellular location">
    <subcellularLocation>
        <location evidence="1">Cell membrane</location>
        <topology evidence="1">Multi-pass membrane protein</topology>
    </subcellularLocation>
    <subcellularLocation>
        <location evidence="8">Membrane</location>
        <topology evidence="8">Multi-pass membrane protein</topology>
    </subcellularLocation>
</comment>
<evidence type="ECO:0000256" key="5">
    <source>
        <dbReference type="ARBA" id="ARBA00022692"/>
    </source>
</evidence>
<dbReference type="GO" id="GO:0015095">
    <property type="term" value="F:magnesium ion transmembrane transporter activity"/>
    <property type="evidence" value="ECO:0007669"/>
    <property type="project" value="UniProtKB-UniRule"/>
</dbReference>
<name>C8X206_DESRD</name>
<protein>
    <recommendedName>
        <fullName evidence="8">Magnesium transport protein CorA</fullName>
    </recommendedName>
</protein>
<organism evidence="9 10">
    <name type="scientific">Desulfohalobium retbaense (strain ATCC 49708 / DSM 5692 / JCM 16813 / HR100)</name>
    <dbReference type="NCBI Taxonomy" id="485915"/>
    <lineage>
        <taxon>Bacteria</taxon>
        <taxon>Pseudomonadati</taxon>
        <taxon>Thermodesulfobacteriota</taxon>
        <taxon>Desulfovibrionia</taxon>
        <taxon>Desulfovibrionales</taxon>
        <taxon>Desulfohalobiaceae</taxon>
        <taxon>Desulfohalobium</taxon>
    </lineage>
</organism>
<dbReference type="AlphaFoldDB" id="C8X206"/>
<accession>C8X206</accession>
<dbReference type="GO" id="GO:0000287">
    <property type="term" value="F:magnesium ion binding"/>
    <property type="evidence" value="ECO:0007669"/>
    <property type="project" value="TreeGrafter"/>
</dbReference>
<reference evidence="10" key="1">
    <citation type="submission" date="2009-09" db="EMBL/GenBank/DDBJ databases">
        <title>The complete chromosome of Desulfohalobium retbaense DSM 5692.</title>
        <authorList>
            <consortium name="US DOE Joint Genome Institute (JGI-PGF)"/>
            <person name="Lucas S."/>
            <person name="Copeland A."/>
            <person name="Lapidus A."/>
            <person name="Glavina del Rio T."/>
            <person name="Dalin E."/>
            <person name="Tice H."/>
            <person name="Bruce D."/>
            <person name="Goodwin L."/>
            <person name="Pitluck S."/>
            <person name="Kyrpides N."/>
            <person name="Mavromatis K."/>
            <person name="Ivanova N."/>
            <person name="Mikhailova N."/>
            <person name="Munk A.C."/>
            <person name="Brettin T."/>
            <person name="Detter J.C."/>
            <person name="Han C."/>
            <person name="Tapia R."/>
            <person name="Larimer F."/>
            <person name="Land M."/>
            <person name="Hauser L."/>
            <person name="Markowitz V."/>
            <person name="Cheng J.-F."/>
            <person name="Hugenholtz P."/>
            <person name="Woyke T."/>
            <person name="Wu D."/>
            <person name="Spring S."/>
            <person name="Klenk H.-P."/>
            <person name="Eisen J.A."/>
        </authorList>
    </citation>
    <scope>NUCLEOTIDE SEQUENCE [LARGE SCALE GENOMIC DNA]</scope>
    <source>
        <strain evidence="10">DSM 5692</strain>
    </source>
</reference>